<keyword evidence="7" id="KW-1185">Reference proteome</keyword>
<dbReference type="NCBIfam" id="TIGR00357">
    <property type="entry name" value="peptide-methionine (R)-S-oxide reductase MsrB"/>
    <property type="match status" value="1"/>
</dbReference>
<dbReference type="EC" id="1.8.4.12" evidence="1"/>
<dbReference type="PANTHER" id="PTHR10173">
    <property type="entry name" value="METHIONINE SULFOXIDE REDUCTASE"/>
    <property type="match status" value="1"/>
</dbReference>
<dbReference type="PANTHER" id="PTHR10173:SF57">
    <property type="entry name" value="PEPTIDE-METHIONINE (R)-S-OXIDE REDUCTASE"/>
    <property type="match status" value="1"/>
</dbReference>
<evidence type="ECO:0000259" key="5">
    <source>
        <dbReference type="PROSITE" id="PS51790"/>
    </source>
</evidence>
<name>A0A369C5T9_9GAMM</name>
<comment type="catalytic activity">
    <reaction evidence="3">
        <text>L-methionyl-[protein] + [thioredoxin]-disulfide + H2O = L-methionyl-(R)-S-oxide-[protein] + [thioredoxin]-dithiol</text>
        <dbReference type="Rhea" id="RHEA:24164"/>
        <dbReference type="Rhea" id="RHEA-COMP:10698"/>
        <dbReference type="Rhea" id="RHEA-COMP:10700"/>
        <dbReference type="Rhea" id="RHEA-COMP:12313"/>
        <dbReference type="Rhea" id="RHEA-COMP:12314"/>
        <dbReference type="ChEBI" id="CHEBI:15377"/>
        <dbReference type="ChEBI" id="CHEBI:16044"/>
        <dbReference type="ChEBI" id="CHEBI:29950"/>
        <dbReference type="ChEBI" id="CHEBI:45764"/>
        <dbReference type="ChEBI" id="CHEBI:50058"/>
        <dbReference type="EC" id="1.8.4.12"/>
    </reaction>
</comment>
<gene>
    <name evidence="6" type="ORF">DFQ59_108144</name>
</gene>
<dbReference type="Proteomes" id="UP000252707">
    <property type="component" value="Unassembled WGS sequence"/>
</dbReference>
<dbReference type="GO" id="GO:0006979">
    <property type="term" value="P:response to oxidative stress"/>
    <property type="evidence" value="ECO:0007669"/>
    <property type="project" value="InterPro"/>
</dbReference>
<protein>
    <recommendedName>
        <fullName evidence="1">peptide-methionine (R)-S-oxide reductase</fullName>
        <ecNumber evidence="1">1.8.4.12</ecNumber>
    </recommendedName>
</protein>
<dbReference type="InterPro" id="IPR028427">
    <property type="entry name" value="Met_Sox_Rdtase_MsrB"/>
</dbReference>
<feature type="domain" description="MsrB" evidence="5">
    <location>
        <begin position="65"/>
        <end position="186"/>
    </location>
</feature>
<dbReference type="PROSITE" id="PS51790">
    <property type="entry name" value="MSRB"/>
    <property type="match status" value="1"/>
</dbReference>
<accession>A0A369C5T9</accession>
<sequence length="186" mass="20714">MKRRKFLYTLAGTSLLALLPGAGRAARMGDATHGIPLEEIRNNWRALLAEGAEVATSTAPLKRTEAEWKEILPPERYGILREEGTERAGSSPLDREKRPGLFVCAGCGLPLFSSQMKYDSGTGWPSFFTHIPDHVGTKRDWRMIIPRTEYHCIRCGGHQGHVFDDGPQPTGQRWCNNGLALRFIPA</sequence>
<comment type="caution">
    <text evidence="6">The sequence shown here is derived from an EMBL/GenBank/DDBJ whole genome shotgun (WGS) entry which is preliminary data.</text>
</comment>
<reference evidence="6 7" key="1">
    <citation type="submission" date="2018-07" db="EMBL/GenBank/DDBJ databases">
        <title>Genomic Encyclopedia of Type Strains, Phase IV (KMG-IV): sequencing the most valuable type-strain genomes for metagenomic binning, comparative biology and taxonomic classification.</title>
        <authorList>
            <person name="Goeker M."/>
        </authorList>
    </citation>
    <scope>NUCLEOTIDE SEQUENCE [LARGE SCALE GENOMIC DNA]</scope>
    <source>
        <strain evidence="6 7">DSM 26407</strain>
    </source>
</reference>
<feature type="chain" id="PRO_5016762040" description="peptide-methionine (R)-S-oxide reductase" evidence="4">
    <location>
        <begin position="26"/>
        <end position="186"/>
    </location>
</feature>
<dbReference type="InterPro" id="IPR011057">
    <property type="entry name" value="Mss4-like_sf"/>
</dbReference>
<keyword evidence="4" id="KW-0732">Signal</keyword>
<dbReference type="SUPFAM" id="SSF51316">
    <property type="entry name" value="Mss4-like"/>
    <property type="match status" value="1"/>
</dbReference>
<proteinExistence type="predicted"/>
<evidence type="ECO:0000256" key="4">
    <source>
        <dbReference type="SAM" id="SignalP"/>
    </source>
</evidence>
<dbReference type="EMBL" id="QPJY01000008">
    <property type="protein sequence ID" value="RCX28116.1"/>
    <property type="molecule type" value="Genomic_DNA"/>
</dbReference>
<dbReference type="GO" id="GO:0005737">
    <property type="term" value="C:cytoplasm"/>
    <property type="evidence" value="ECO:0007669"/>
    <property type="project" value="TreeGrafter"/>
</dbReference>
<evidence type="ECO:0000313" key="7">
    <source>
        <dbReference type="Proteomes" id="UP000252707"/>
    </source>
</evidence>
<evidence type="ECO:0000313" key="6">
    <source>
        <dbReference type="EMBL" id="RCX28116.1"/>
    </source>
</evidence>
<dbReference type="GO" id="GO:0030091">
    <property type="term" value="P:protein repair"/>
    <property type="evidence" value="ECO:0007669"/>
    <property type="project" value="InterPro"/>
</dbReference>
<dbReference type="RefSeq" id="WP_114280529.1">
    <property type="nucleotide sequence ID" value="NZ_QPJY01000008.1"/>
</dbReference>
<organism evidence="6 7">
    <name type="scientific">Thioalbus denitrificans</name>
    <dbReference type="NCBI Taxonomy" id="547122"/>
    <lineage>
        <taxon>Bacteria</taxon>
        <taxon>Pseudomonadati</taxon>
        <taxon>Pseudomonadota</taxon>
        <taxon>Gammaproteobacteria</taxon>
        <taxon>Chromatiales</taxon>
        <taxon>Ectothiorhodospiraceae</taxon>
        <taxon>Thioalbus</taxon>
    </lineage>
</organism>
<dbReference type="Pfam" id="PF01641">
    <property type="entry name" value="SelR"/>
    <property type="match status" value="1"/>
</dbReference>
<dbReference type="InterPro" id="IPR002579">
    <property type="entry name" value="Met_Sox_Rdtase_MsrB_dom"/>
</dbReference>
<dbReference type="AlphaFoldDB" id="A0A369C5T9"/>
<evidence type="ECO:0000256" key="1">
    <source>
        <dbReference type="ARBA" id="ARBA00012499"/>
    </source>
</evidence>
<keyword evidence="2" id="KW-0560">Oxidoreductase</keyword>
<dbReference type="GO" id="GO:0033743">
    <property type="term" value="F:peptide-methionine (R)-S-oxide reductase activity"/>
    <property type="evidence" value="ECO:0007669"/>
    <property type="project" value="UniProtKB-EC"/>
</dbReference>
<dbReference type="OrthoDB" id="9785497at2"/>
<evidence type="ECO:0000256" key="3">
    <source>
        <dbReference type="ARBA" id="ARBA00048488"/>
    </source>
</evidence>
<evidence type="ECO:0000256" key="2">
    <source>
        <dbReference type="ARBA" id="ARBA00023002"/>
    </source>
</evidence>
<dbReference type="Gene3D" id="2.170.150.20">
    <property type="entry name" value="Peptide methionine sulfoxide reductase"/>
    <property type="match status" value="1"/>
</dbReference>
<feature type="signal peptide" evidence="4">
    <location>
        <begin position="1"/>
        <end position="25"/>
    </location>
</feature>